<protein>
    <submittedName>
        <fullName evidence="1">Uncharacterized protein</fullName>
    </submittedName>
</protein>
<name>A0A7D9DWL8_PARCT</name>
<proteinExistence type="predicted"/>
<keyword evidence="2" id="KW-1185">Reference proteome</keyword>
<gene>
    <name evidence="1" type="ORF">PACLA_8A008376</name>
</gene>
<dbReference type="AlphaFoldDB" id="A0A7D9DWL8"/>
<reference evidence="1" key="1">
    <citation type="submission" date="2020-04" db="EMBL/GenBank/DDBJ databases">
        <authorList>
            <person name="Alioto T."/>
            <person name="Alioto T."/>
            <person name="Gomez Garrido J."/>
        </authorList>
    </citation>
    <scope>NUCLEOTIDE SEQUENCE</scope>
    <source>
        <strain evidence="1">A484AB</strain>
    </source>
</reference>
<evidence type="ECO:0000313" key="2">
    <source>
        <dbReference type="Proteomes" id="UP001152795"/>
    </source>
</evidence>
<organism evidence="1 2">
    <name type="scientific">Paramuricea clavata</name>
    <name type="common">Red gorgonian</name>
    <name type="synonym">Violescent sea-whip</name>
    <dbReference type="NCBI Taxonomy" id="317549"/>
    <lineage>
        <taxon>Eukaryota</taxon>
        <taxon>Metazoa</taxon>
        <taxon>Cnidaria</taxon>
        <taxon>Anthozoa</taxon>
        <taxon>Octocorallia</taxon>
        <taxon>Malacalcyonacea</taxon>
        <taxon>Plexauridae</taxon>
        <taxon>Paramuricea</taxon>
    </lineage>
</organism>
<accession>A0A7D9DWL8</accession>
<evidence type="ECO:0000313" key="1">
    <source>
        <dbReference type="EMBL" id="CAB3995012.1"/>
    </source>
</evidence>
<comment type="caution">
    <text evidence="1">The sequence shown here is derived from an EMBL/GenBank/DDBJ whole genome shotgun (WGS) entry which is preliminary data.</text>
</comment>
<dbReference type="Proteomes" id="UP001152795">
    <property type="component" value="Unassembled WGS sequence"/>
</dbReference>
<sequence length="249" mass="27452">MSGPSWYIIGASVIILQQIAPIVLQEDACRKREKFFSQFTVPGEDHNKSLSSFSVQCTAHPTVFEVWFKNKQLCICGRITRANTPTFLNCLKRFPLDFTVVISVEKVSSRWGDNCTFRFNFVDGVTTTLDLGISPGKVVTSSFVNPQPSESSITLYTGNTVSPTRNLPILQTVVSSIQQSPVPSLQHGRATKSVLMMSLVKDRVVSKASSFIQASPTSEVLPSSTMSSKEKDKGKFDGCDLLRSCERIV</sequence>
<dbReference type="EMBL" id="CACRXK020002582">
    <property type="protein sequence ID" value="CAB3995012.1"/>
    <property type="molecule type" value="Genomic_DNA"/>
</dbReference>